<keyword evidence="5" id="KW-1185">Reference proteome</keyword>
<proteinExistence type="predicted"/>
<comment type="caution">
    <text evidence="4">The sequence shown here is derived from an EMBL/GenBank/DDBJ whole genome shotgun (WGS) entry which is preliminary data.</text>
</comment>
<dbReference type="InterPro" id="IPR019775">
    <property type="entry name" value="WD40_repeat_CS"/>
</dbReference>
<evidence type="ECO:0000313" key="5">
    <source>
        <dbReference type="Proteomes" id="UP000230750"/>
    </source>
</evidence>
<gene>
    <name evidence="4" type="ORF">BSL78_12206</name>
</gene>
<dbReference type="PROSITE" id="PS50294">
    <property type="entry name" value="WD_REPEATS_REGION"/>
    <property type="match status" value="2"/>
</dbReference>
<name>A0A2G8KSC3_STIJA</name>
<dbReference type="STRING" id="307972.A0A2G8KSC3"/>
<evidence type="ECO:0000256" key="2">
    <source>
        <dbReference type="ARBA" id="ARBA00022737"/>
    </source>
</evidence>
<dbReference type="PROSITE" id="PS50082">
    <property type="entry name" value="WD_REPEATS_2"/>
    <property type="match status" value="2"/>
</dbReference>
<dbReference type="InterPro" id="IPR036322">
    <property type="entry name" value="WD40_repeat_dom_sf"/>
</dbReference>
<dbReference type="Pfam" id="PF00400">
    <property type="entry name" value="WD40"/>
    <property type="match status" value="2"/>
</dbReference>
<keyword evidence="1 3" id="KW-0853">WD repeat</keyword>
<dbReference type="InterPro" id="IPR015943">
    <property type="entry name" value="WD40/YVTN_repeat-like_dom_sf"/>
</dbReference>
<protein>
    <submittedName>
        <fullName evidence="4">Putative platelet-activating factor acetylhydrolase IB subunit alpha</fullName>
    </submittedName>
</protein>
<dbReference type="OrthoDB" id="674604at2759"/>
<feature type="repeat" description="WD" evidence="3">
    <location>
        <begin position="12"/>
        <end position="53"/>
    </location>
</feature>
<dbReference type="SUPFAM" id="SSF50978">
    <property type="entry name" value="WD40 repeat-like"/>
    <property type="match status" value="1"/>
</dbReference>
<sequence>MIFSKAYCVQFKHGHDNWVRGVLFHPGGRYIISAADDKTLRIWDYKNKRCMKTLEAHEHFVTCLDFHRAAPYVITGSVDLTIKVWECR</sequence>
<dbReference type="InterPro" id="IPR001680">
    <property type="entry name" value="WD40_rpt"/>
</dbReference>
<dbReference type="AlphaFoldDB" id="A0A2G8KSC3"/>
<dbReference type="EMBL" id="MRZV01000399">
    <property type="protein sequence ID" value="PIK50906.1"/>
    <property type="molecule type" value="Genomic_DNA"/>
</dbReference>
<dbReference type="Gene3D" id="2.130.10.10">
    <property type="entry name" value="YVTN repeat-like/Quinoprotein amine dehydrogenase"/>
    <property type="match status" value="1"/>
</dbReference>
<dbReference type="Proteomes" id="UP000230750">
    <property type="component" value="Unassembled WGS sequence"/>
</dbReference>
<feature type="repeat" description="WD" evidence="3">
    <location>
        <begin position="54"/>
        <end position="88"/>
    </location>
</feature>
<evidence type="ECO:0000313" key="4">
    <source>
        <dbReference type="EMBL" id="PIK50906.1"/>
    </source>
</evidence>
<dbReference type="PANTHER" id="PTHR19848:SF8">
    <property type="entry name" value="F-BOX AND WD REPEAT DOMAIN CONTAINING 7"/>
    <property type="match status" value="1"/>
</dbReference>
<organism evidence="4 5">
    <name type="scientific">Stichopus japonicus</name>
    <name type="common">Sea cucumber</name>
    <dbReference type="NCBI Taxonomy" id="307972"/>
    <lineage>
        <taxon>Eukaryota</taxon>
        <taxon>Metazoa</taxon>
        <taxon>Echinodermata</taxon>
        <taxon>Eleutherozoa</taxon>
        <taxon>Echinozoa</taxon>
        <taxon>Holothuroidea</taxon>
        <taxon>Aspidochirotacea</taxon>
        <taxon>Aspidochirotida</taxon>
        <taxon>Stichopodidae</taxon>
        <taxon>Apostichopus</taxon>
    </lineage>
</organism>
<dbReference type="SMART" id="SM00320">
    <property type="entry name" value="WD40"/>
    <property type="match status" value="2"/>
</dbReference>
<reference evidence="4 5" key="1">
    <citation type="journal article" date="2017" name="PLoS Biol.">
        <title>The sea cucumber genome provides insights into morphological evolution and visceral regeneration.</title>
        <authorList>
            <person name="Zhang X."/>
            <person name="Sun L."/>
            <person name="Yuan J."/>
            <person name="Sun Y."/>
            <person name="Gao Y."/>
            <person name="Zhang L."/>
            <person name="Li S."/>
            <person name="Dai H."/>
            <person name="Hamel J.F."/>
            <person name="Liu C."/>
            <person name="Yu Y."/>
            <person name="Liu S."/>
            <person name="Lin W."/>
            <person name="Guo K."/>
            <person name="Jin S."/>
            <person name="Xu P."/>
            <person name="Storey K.B."/>
            <person name="Huan P."/>
            <person name="Zhang T."/>
            <person name="Zhou Y."/>
            <person name="Zhang J."/>
            <person name="Lin C."/>
            <person name="Li X."/>
            <person name="Xing L."/>
            <person name="Huo D."/>
            <person name="Sun M."/>
            <person name="Wang L."/>
            <person name="Mercier A."/>
            <person name="Li F."/>
            <person name="Yang H."/>
            <person name="Xiang J."/>
        </authorList>
    </citation>
    <scope>NUCLEOTIDE SEQUENCE [LARGE SCALE GENOMIC DNA]</scope>
    <source>
        <strain evidence="4">Shaxun</strain>
        <tissue evidence="4">Muscle</tissue>
    </source>
</reference>
<accession>A0A2G8KSC3</accession>
<evidence type="ECO:0000256" key="3">
    <source>
        <dbReference type="PROSITE-ProRule" id="PRU00221"/>
    </source>
</evidence>
<keyword evidence="2" id="KW-0677">Repeat</keyword>
<dbReference type="PANTHER" id="PTHR19848">
    <property type="entry name" value="WD40 REPEAT PROTEIN"/>
    <property type="match status" value="1"/>
</dbReference>
<dbReference type="GO" id="GO:0016787">
    <property type="term" value="F:hydrolase activity"/>
    <property type="evidence" value="ECO:0007669"/>
    <property type="project" value="UniProtKB-KW"/>
</dbReference>
<keyword evidence="4" id="KW-0378">Hydrolase</keyword>
<evidence type="ECO:0000256" key="1">
    <source>
        <dbReference type="ARBA" id="ARBA00022574"/>
    </source>
</evidence>
<dbReference type="PROSITE" id="PS00678">
    <property type="entry name" value="WD_REPEATS_1"/>
    <property type="match status" value="1"/>
</dbReference>